<dbReference type="CDD" id="cd04301">
    <property type="entry name" value="NAT_SF"/>
    <property type="match status" value="1"/>
</dbReference>
<dbReference type="InterPro" id="IPR003781">
    <property type="entry name" value="CoA-bd"/>
</dbReference>
<dbReference type="SUPFAM" id="SSF52210">
    <property type="entry name" value="Succinyl-CoA synthetase domains"/>
    <property type="match status" value="2"/>
</dbReference>
<dbReference type="Pfam" id="PF13380">
    <property type="entry name" value="CoA_binding_2"/>
    <property type="match status" value="1"/>
</dbReference>
<gene>
    <name evidence="5" type="ORF">NCTC10529_01557</name>
</gene>
<name>A0AAX2J4V9_KINKI</name>
<dbReference type="SMART" id="SM00881">
    <property type="entry name" value="CoA_binding"/>
    <property type="match status" value="1"/>
</dbReference>
<evidence type="ECO:0000256" key="3">
    <source>
        <dbReference type="ARBA" id="ARBA00022840"/>
    </source>
</evidence>
<accession>A0AAX2J4V9</accession>
<dbReference type="Gene3D" id="3.40.50.720">
    <property type="entry name" value="NAD(P)-binding Rossmann-like Domain"/>
    <property type="match status" value="1"/>
</dbReference>
<organism evidence="5 6">
    <name type="scientific">Kingella kingae</name>
    <dbReference type="NCBI Taxonomy" id="504"/>
    <lineage>
        <taxon>Bacteria</taxon>
        <taxon>Pseudomonadati</taxon>
        <taxon>Pseudomonadota</taxon>
        <taxon>Betaproteobacteria</taxon>
        <taxon>Neisseriales</taxon>
        <taxon>Neisseriaceae</taxon>
        <taxon>Kingella</taxon>
    </lineage>
</organism>
<sequence length="767" mass="84301">MLHALHSVFYPQAIAVIGASDRHGSLGRQVFSQLCADAVAPIIVPVNPSHKTVGGQKSYENIADAVAEQPALDMAIVILSADKLSTILREIAKTPIKQVVLINEIDTPNPAVSAKLDKIAEYAQKRGIALLAVTTLGLQGLLAPPKQAACAYIGQSAGIAGCMEQYARERNMQFSRFVTLNPQNYPVSTGQIIDFIATESSTTALLIHVSVLDNTRELISALQAASQRKPVIVLTTLPDLEQETLFNQALNRAKILSVQTLTQFFTAAKLIHTGIISRGNRLHIISNTPHISALARKTLAHTPLLLADVNSRTLAKILPYKPPAYNPLDLPADIAPAVFQSLVQHSLQDDSCDATLVIYAGQASNDSYQIAQIISGLQKHSRKPLLLTWLGSAANADTLALFNQQKNLHFKQPEHALHALVQLHAYYQHQQKRYTLASFHDYRYAAAAADELHKHLRPLLPVAVLPAGKTNTAYLLTALQTYHLPKSKTPTQLHWHWERTPNFGQVLHLHNEHAQISLLPPISPEMAISSLHQLNLPVSEWCDWLLNACDILCRLPEIHSTTLSLLYHDDKGIACTDAKLNLQDPNSVDNPNVFTPYPTAPEESITLANGNVVRLRAVRAEDAVLLQRLHESMDERSRYLRFMTVSPEIPPALLAKLSQPDYSREYALLLHDDEHTPLAHAHYTADTHGQSCEFGISIASSLHGQGVGTMLMQRLISHAREQGFAQIRAEILADNHPMQKLALKLGFVLAKNPHDSGLVDASLSLGM</sequence>
<evidence type="ECO:0000256" key="2">
    <source>
        <dbReference type="ARBA" id="ARBA00022741"/>
    </source>
</evidence>
<keyword evidence="1" id="KW-0436">Ligase</keyword>
<dbReference type="GO" id="GO:0016874">
    <property type="term" value="F:ligase activity"/>
    <property type="evidence" value="ECO:0007669"/>
    <property type="project" value="UniProtKB-KW"/>
</dbReference>
<dbReference type="Gene3D" id="3.40.50.261">
    <property type="entry name" value="Succinyl-CoA synthetase domains"/>
    <property type="match status" value="2"/>
</dbReference>
<evidence type="ECO:0000256" key="1">
    <source>
        <dbReference type="ARBA" id="ARBA00022598"/>
    </source>
</evidence>
<dbReference type="Pfam" id="PF13607">
    <property type="entry name" value="Succ_CoA_lig"/>
    <property type="match status" value="1"/>
</dbReference>
<evidence type="ECO:0000313" key="5">
    <source>
        <dbReference type="EMBL" id="SQH25359.1"/>
    </source>
</evidence>
<dbReference type="Gene3D" id="3.40.630.30">
    <property type="match status" value="1"/>
</dbReference>
<keyword evidence="2" id="KW-0547">Nucleotide-binding</keyword>
<dbReference type="InterPro" id="IPR000182">
    <property type="entry name" value="GNAT_dom"/>
</dbReference>
<dbReference type="RefSeq" id="WP_003786763.1">
    <property type="nucleotide sequence ID" value="NZ_CP091518.1"/>
</dbReference>
<dbReference type="InterPro" id="IPR016102">
    <property type="entry name" value="Succinyl-CoA_synth-like"/>
</dbReference>
<dbReference type="AlphaFoldDB" id="A0AAX2J4V9"/>
<dbReference type="EMBL" id="LS483426">
    <property type="protein sequence ID" value="SQH25359.1"/>
    <property type="molecule type" value="Genomic_DNA"/>
</dbReference>
<dbReference type="InterPro" id="IPR051538">
    <property type="entry name" value="Acyl-CoA_Synth/Transferase"/>
</dbReference>
<feature type="domain" description="N-acetyltransferase" evidence="4">
    <location>
        <begin position="613"/>
        <end position="767"/>
    </location>
</feature>
<dbReference type="Proteomes" id="UP000248598">
    <property type="component" value="Chromosome 1"/>
</dbReference>
<dbReference type="InterPro" id="IPR032875">
    <property type="entry name" value="Succ_CoA_lig_flav_dom"/>
</dbReference>
<dbReference type="GO" id="GO:0016747">
    <property type="term" value="F:acyltransferase activity, transferring groups other than amino-acyl groups"/>
    <property type="evidence" value="ECO:0007669"/>
    <property type="project" value="InterPro"/>
</dbReference>
<dbReference type="Pfam" id="PF13302">
    <property type="entry name" value="Acetyltransf_3"/>
    <property type="match status" value="1"/>
</dbReference>
<dbReference type="SUPFAM" id="SSF55729">
    <property type="entry name" value="Acyl-CoA N-acyltransferases (Nat)"/>
    <property type="match status" value="1"/>
</dbReference>
<dbReference type="InterPro" id="IPR016181">
    <property type="entry name" value="Acyl_CoA_acyltransferase"/>
</dbReference>
<dbReference type="PROSITE" id="PS51186">
    <property type="entry name" value="GNAT"/>
    <property type="match status" value="1"/>
</dbReference>
<proteinExistence type="predicted"/>
<protein>
    <submittedName>
        <fullName evidence="5">Uncharacterized conserved protein</fullName>
    </submittedName>
</protein>
<dbReference type="InterPro" id="IPR036291">
    <property type="entry name" value="NAD(P)-bd_dom_sf"/>
</dbReference>
<dbReference type="SUPFAM" id="SSF51735">
    <property type="entry name" value="NAD(P)-binding Rossmann-fold domains"/>
    <property type="match status" value="1"/>
</dbReference>
<dbReference type="PANTHER" id="PTHR43334:SF1">
    <property type="entry name" value="3-HYDROXYPROPIONATE--COA LIGASE [ADP-FORMING]"/>
    <property type="match status" value="1"/>
</dbReference>
<dbReference type="GO" id="GO:0005524">
    <property type="term" value="F:ATP binding"/>
    <property type="evidence" value="ECO:0007669"/>
    <property type="project" value="UniProtKB-KW"/>
</dbReference>
<reference evidence="5 6" key="1">
    <citation type="submission" date="2018-06" db="EMBL/GenBank/DDBJ databases">
        <authorList>
            <consortium name="Pathogen Informatics"/>
            <person name="Doyle S."/>
        </authorList>
    </citation>
    <scope>NUCLEOTIDE SEQUENCE [LARGE SCALE GENOMIC DNA]</scope>
    <source>
        <strain evidence="5 6">NCTC10529</strain>
    </source>
</reference>
<keyword evidence="3" id="KW-0067">ATP-binding</keyword>
<dbReference type="PANTHER" id="PTHR43334">
    <property type="entry name" value="ACETATE--COA LIGASE [ADP-FORMING]"/>
    <property type="match status" value="1"/>
</dbReference>
<evidence type="ECO:0000313" key="6">
    <source>
        <dbReference type="Proteomes" id="UP000248598"/>
    </source>
</evidence>
<dbReference type="GeneID" id="93262835"/>
<evidence type="ECO:0000259" key="4">
    <source>
        <dbReference type="PROSITE" id="PS51186"/>
    </source>
</evidence>